<accession>A0A645C6C1</accession>
<reference evidence="1" key="1">
    <citation type="submission" date="2019-08" db="EMBL/GenBank/DDBJ databases">
        <authorList>
            <person name="Kucharzyk K."/>
            <person name="Murdoch R.W."/>
            <person name="Higgins S."/>
            <person name="Loffler F."/>
        </authorList>
    </citation>
    <scope>NUCLEOTIDE SEQUENCE</scope>
</reference>
<dbReference type="EMBL" id="VSSQ01025269">
    <property type="protein sequence ID" value="MPM73300.1"/>
    <property type="molecule type" value="Genomic_DNA"/>
</dbReference>
<evidence type="ECO:0000313" key="1">
    <source>
        <dbReference type="EMBL" id="MPM73300.1"/>
    </source>
</evidence>
<sequence>MRGFADADAGVQNIDAQLLFTAVRGVPAGYANPAVAGELDRVVEQVGDDLAEAVFVAEDVVRQVRVDVEPQFQPFLARSGREGMGDLADHVAEREGEFFELQATGFDTREIENVVEQEEQ</sequence>
<proteinExistence type="predicted"/>
<organism evidence="1">
    <name type="scientific">bioreactor metagenome</name>
    <dbReference type="NCBI Taxonomy" id="1076179"/>
    <lineage>
        <taxon>unclassified sequences</taxon>
        <taxon>metagenomes</taxon>
        <taxon>ecological metagenomes</taxon>
    </lineage>
</organism>
<protein>
    <submittedName>
        <fullName evidence="1">Uncharacterized protein</fullName>
    </submittedName>
</protein>
<dbReference type="AlphaFoldDB" id="A0A645C6C1"/>
<name>A0A645C6C1_9ZZZZ</name>
<gene>
    <name evidence="1" type="ORF">SDC9_120280</name>
</gene>
<comment type="caution">
    <text evidence="1">The sequence shown here is derived from an EMBL/GenBank/DDBJ whole genome shotgun (WGS) entry which is preliminary data.</text>
</comment>